<dbReference type="EMBL" id="JAGGLL010000016">
    <property type="protein sequence ID" value="MBP2022388.1"/>
    <property type="molecule type" value="Genomic_DNA"/>
</dbReference>
<keyword evidence="4" id="KW-0720">Serine protease</keyword>
<dbReference type="InterPro" id="IPR050131">
    <property type="entry name" value="Peptidase_S8_subtilisin-like"/>
</dbReference>
<dbReference type="PRINTS" id="PR00723">
    <property type="entry name" value="SUBTILISIN"/>
</dbReference>
<evidence type="ECO:0000259" key="5">
    <source>
        <dbReference type="Pfam" id="PF00082"/>
    </source>
</evidence>
<gene>
    <name evidence="6" type="ORF">J2Z44_002209</name>
</gene>
<organism evidence="6 7">
    <name type="scientific">Clostridium punense</name>
    <dbReference type="NCBI Taxonomy" id="1054297"/>
    <lineage>
        <taxon>Bacteria</taxon>
        <taxon>Bacillati</taxon>
        <taxon>Bacillota</taxon>
        <taxon>Clostridia</taxon>
        <taxon>Eubacteriales</taxon>
        <taxon>Clostridiaceae</taxon>
        <taxon>Clostridium</taxon>
    </lineage>
</organism>
<sequence length="1218" mass="134436">MSINNTSNNFYRETENNTGQKGATVEQANAYYADETYESYFIEYTGDVAESIRRTGLGDVFFFNKFFALLFVKKGMLRRLLESVPGIVNIEKSFIYTLSPFNIENNSPDLSVINKQNTTLNGEGVIVAIVGTGIDYLNPRFLNEKGETRIVSIWDQGLDQGPKPATFFFGTEFTRENINNAIKVKGIGRDPYEIVNHRDEVGHGTSMAGLIGGRNLGGRDIFTSVAPNCEFAIVKLKQAKKSNLELAGAGDYEGNAYDSNDITSSMRYLSELQERLKRPMVVYLTIGTNSGGHDGGTVAERYLDFFTNRRDFSMVLSTGGEGNTATHTSGNLLEVDGNNIVEVAVGPGQDNLLLSIYTVRRDRISIGVENPQGKVFERIDISFINGAETYVKLGETGIRLQYFLEVDGIGDQRIDVLFTNISEGTWRIRLIGENVVDGEYNCWLPQRGLLKGNTRFINPNSAITLMTPATANNAIVGSSYNQIEGTTLPESGNGFTRDGRIKPNLTVPSKNILTMALSNNIVASGPAISGALLAGAVALLYQWGIVRNNDINLFPQKIISYLVQGVERKEGVTYPNEREGFGVFSFQKFFISLGAGARIIADVNNQQEIFKNYYLNEDYENYIVDYTGNIFETFENIDYVVVYFSDNFAAIVSIKKGTLGRLLEDVPEITNIQKSYLFTMADIEKSNEPYSPLVFDRSGLDLEGQNVIVGIVGPGIDYLNERFMTQDGSTRIISIWDQTLEQGPPPLETFGTEFDREKINEAIRTSKEGRDPYSVVNHKDDKGEGTAIAGIAGARNLEDNDDMVSLAPRCEFAVVKLKEAKNNTLELNGVTERKEGIYETTDIGLALKYLSTIQLKEKKPMVVYVPLGSNCGGHDGSDALERYIEFLVRQRGFVVATTSGNQGNTNTHASGFLTSTGDVKTIEVNIGQGEKNFCMGIYMNLADRVSIGVVSPSGKTVERIPAPLGQEDIMVVNLEGATIEVRYLIQEQSQGDQAIILSIYGVTSGVWQIRLLGDSILGGRYDAWMHQRELLTGDTRFLRSDINTTLMTPSTANNILVSSYFNEVAGSVPPESGRGYTRDGRIKPGIGIEGTNILTLGLNNQYVVASGNALTGGILIGMTAILLQWGIVDKNDINMFASRIRNYLVAGTVRQEGGSYPNREVGYGVLSISKIFQILKEISKRTRVEKDNNNSVLSQGIYISIPKEMYLRVKEKNNFIRN</sequence>
<keyword evidence="7" id="KW-1185">Reference proteome</keyword>
<dbReference type="GO" id="GO:0008233">
    <property type="term" value="F:peptidase activity"/>
    <property type="evidence" value="ECO:0007669"/>
    <property type="project" value="UniProtKB-KW"/>
</dbReference>
<dbReference type="RefSeq" id="WP_021281840.1">
    <property type="nucleotide sequence ID" value="NZ_JAGGLL010000016.1"/>
</dbReference>
<dbReference type="PANTHER" id="PTHR43806">
    <property type="entry name" value="PEPTIDASE S8"/>
    <property type="match status" value="1"/>
</dbReference>
<dbReference type="CDD" id="cd07478">
    <property type="entry name" value="Peptidases_S8_CspA-like"/>
    <property type="match status" value="2"/>
</dbReference>
<dbReference type="InterPro" id="IPR015500">
    <property type="entry name" value="Peptidase_S8_subtilisin-rel"/>
</dbReference>
<evidence type="ECO:0000256" key="2">
    <source>
        <dbReference type="ARBA" id="ARBA00022670"/>
    </source>
</evidence>
<evidence type="ECO:0000256" key="3">
    <source>
        <dbReference type="ARBA" id="ARBA00022801"/>
    </source>
</evidence>
<evidence type="ECO:0000256" key="1">
    <source>
        <dbReference type="ARBA" id="ARBA00011073"/>
    </source>
</evidence>
<dbReference type="GO" id="GO:0006508">
    <property type="term" value="P:proteolysis"/>
    <property type="evidence" value="ECO:0007669"/>
    <property type="project" value="UniProtKB-KW"/>
</dbReference>
<dbReference type="Pfam" id="PF00082">
    <property type="entry name" value="Peptidase_S8"/>
    <property type="match status" value="1"/>
</dbReference>
<dbReference type="InterPro" id="IPR034045">
    <property type="entry name" value="Pep_S8_CspA-like"/>
</dbReference>
<comment type="caution">
    <text evidence="6">The sequence shown here is derived from an EMBL/GenBank/DDBJ whole genome shotgun (WGS) entry which is preliminary data.</text>
</comment>
<reference evidence="6 7" key="1">
    <citation type="submission" date="2021-03" db="EMBL/GenBank/DDBJ databases">
        <title>Genomic Encyclopedia of Type Strains, Phase IV (KMG-IV): sequencing the most valuable type-strain genomes for metagenomic binning, comparative biology and taxonomic classification.</title>
        <authorList>
            <person name="Goeker M."/>
        </authorList>
    </citation>
    <scope>NUCLEOTIDE SEQUENCE [LARGE SCALE GENOMIC DNA]</scope>
    <source>
        <strain evidence="6 7">DSM 28650</strain>
    </source>
</reference>
<feature type="domain" description="Peptidase S8/S53" evidence="5">
    <location>
        <begin position="122"/>
        <end position="247"/>
    </location>
</feature>
<dbReference type="InterPro" id="IPR036852">
    <property type="entry name" value="Peptidase_S8/S53_dom_sf"/>
</dbReference>
<dbReference type="PANTHER" id="PTHR43806:SF11">
    <property type="entry name" value="CEREVISIN-RELATED"/>
    <property type="match status" value="1"/>
</dbReference>
<protein>
    <submittedName>
        <fullName evidence="6">Subtilisin family serine protease</fullName>
    </submittedName>
</protein>
<accession>A0ABS4K3M8</accession>
<keyword evidence="2 6" id="KW-0645">Protease</keyword>
<comment type="similarity">
    <text evidence="1">Belongs to the peptidase S8 family.</text>
</comment>
<dbReference type="Proteomes" id="UP001519308">
    <property type="component" value="Unassembled WGS sequence"/>
</dbReference>
<dbReference type="Gene3D" id="3.40.50.200">
    <property type="entry name" value="Peptidase S8/S53 domain"/>
    <property type="match status" value="2"/>
</dbReference>
<dbReference type="SUPFAM" id="SSF52743">
    <property type="entry name" value="Subtilisin-like"/>
    <property type="match status" value="2"/>
</dbReference>
<proteinExistence type="inferred from homology"/>
<evidence type="ECO:0000256" key="4">
    <source>
        <dbReference type="ARBA" id="ARBA00022825"/>
    </source>
</evidence>
<name>A0ABS4K3M8_9CLOT</name>
<dbReference type="Gene3D" id="2.60.120.1290">
    <property type="match status" value="2"/>
</dbReference>
<keyword evidence="3" id="KW-0378">Hydrolase</keyword>
<evidence type="ECO:0000313" key="7">
    <source>
        <dbReference type="Proteomes" id="UP001519308"/>
    </source>
</evidence>
<dbReference type="InterPro" id="IPR000209">
    <property type="entry name" value="Peptidase_S8/S53_dom"/>
</dbReference>
<evidence type="ECO:0000313" key="6">
    <source>
        <dbReference type="EMBL" id="MBP2022388.1"/>
    </source>
</evidence>